<reference evidence="1" key="1">
    <citation type="submission" date="2022-10" db="EMBL/GenBank/DDBJ databases">
        <title>Complete Genome of Trichothecium roseum strain YXFP-22015, a Plant Pathogen Isolated from Citrus.</title>
        <authorList>
            <person name="Wang Y."/>
            <person name="Zhu L."/>
        </authorList>
    </citation>
    <scope>NUCLEOTIDE SEQUENCE</scope>
    <source>
        <strain evidence="1">YXFP-22015</strain>
    </source>
</reference>
<comment type="caution">
    <text evidence="1">The sequence shown here is derived from an EMBL/GenBank/DDBJ whole genome shotgun (WGS) entry which is preliminary data.</text>
</comment>
<dbReference type="EMBL" id="CM047941">
    <property type="protein sequence ID" value="KAI9902507.1"/>
    <property type="molecule type" value="Genomic_DNA"/>
</dbReference>
<proteinExistence type="predicted"/>
<name>A0ACC0V7Y0_9HYPO</name>
<evidence type="ECO:0000313" key="2">
    <source>
        <dbReference type="Proteomes" id="UP001163324"/>
    </source>
</evidence>
<organism evidence="1 2">
    <name type="scientific">Trichothecium roseum</name>
    <dbReference type="NCBI Taxonomy" id="47278"/>
    <lineage>
        <taxon>Eukaryota</taxon>
        <taxon>Fungi</taxon>
        <taxon>Dikarya</taxon>
        <taxon>Ascomycota</taxon>
        <taxon>Pezizomycotina</taxon>
        <taxon>Sordariomycetes</taxon>
        <taxon>Hypocreomycetidae</taxon>
        <taxon>Hypocreales</taxon>
        <taxon>Hypocreales incertae sedis</taxon>
        <taxon>Trichothecium</taxon>
    </lineage>
</organism>
<keyword evidence="2" id="KW-1185">Reference proteome</keyword>
<protein>
    <submittedName>
        <fullName evidence="1">Uncharacterized protein</fullName>
    </submittedName>
</protein>
<accession>A0ACC0V7Y0</accession>
<evidence type="ECO:0000313" key="1">
    <source>
        <dbReference type="EMBL" id="KAI9902507.1"/>
    </source>
</evidence>
<gene>
    <name evidence="1" type="ORF">N3K66_001859</name>
</gene>
<sequence length="414" mass="45699">MRFFFSFFLNVVAALAVVVAVAAAAKAKPGQEMDPDECGCFLTNGSDPAYYSERMFFDFRSLGEHAGVPDVETSPGDSATSGPTSEYFEGDAWAGVWDIQGWDNRRDDGTLTKDAKFLMVNSPNNVYIQQNDDDNDDDDGADSGTFLTLRTKRLPKFQSAAEIESSSGDYRFVSYRMLARAVGSPGACAAMFTYRDSDDLADVQEADIEILTGGPRDRIQYTNQPSYTDDGSGRSLPEATRNASLPRGRRWTEWAVHRLDWTPRRSTWYVDGDEAASITFQTPRDPSHIHLNAWGDGGSWTGVMPVYDEAYLQIQWIEMVYNMTRGADDDDEGGDDGDGDGDGKKRTRRAKREDDDEDDEQCSVVCSIDGDQAGVPTLMWESAGPRSTSSASVRALVFGAALYSVFFVSGDYLR</sequence>
<dbReference type="Proteomes" id="UP001163324">
    <property type="component" value="Chromosome 2"/>
</dbReference>